<name>A0A6S7EKL5_9BURK</name>
<sequence>MANDMAVSVRHHPTPTGTVVVPAVLQTDVEQFHYAPARRAGDFVYLSGVVACNPHAAPMDAEEFQQELRRVFSLIGQLLGACHARMEDVVELQMFHVLGSGRLALDKAGQLAAIAAVRDEFFPAPYPACVELAVADLNPEGGLVEIKATAFAPLARVRDGFSSMS</sequence>
<accession>A0A6S7EKL5</accession>
<dbReference type="SUPFAM" id="SSF55298">
    <property type="entry name" value="YjgF-like"/>
    <property type="match status" value="1"/>
</dbReference>
<dbReference type="AlphaFoldDB" id="A0A6S7EKL5"/>
<dbReference type="InterPro" id="IPR035959">
    <property type="entry name" value="RutC-like_sf"/>
</dbReference>
<dbReference type="InterPro" id="IPR006175">
    <property type="entry name" value="YjgF/YER057c/UK114"/>
</dbReference>
<dbReference type="GO" id="GO:0005829">
    <property type="term" value="C:cytosol"/>
    <property type="evidence" value="ECO:0007669"/>
    <property type="project" value="TreeGrafter"/>
</dbReference>
<dbReference type="EMBL" id="CADILG010000045">
    <property type="protein sequence ID" value="CAB3912653.1"/>
    <property type="molecule type" value="Genomic_DNA"/>
</dbReference>
<dbReference type="Pfam" id="PF01042">
    <property type="entry name" value="Ribonuc_L-PSP"/>
    <property type="match status" value="1"/>
</dbReference>
<dbReference type="GO" id="GO:0019239">
    <property type="term" value="F:deaminase activity"/>
    <property type="evidence" value="ECO:0007669"/>
    <property type="project" value="TreeGrafter"/>
</dbReference>
<organism evidence="2 3">
    <name type="scientific">Achromobacter anxifer</name>
    <dbReference type="NCBI Taxonomy" id="1287737"/>
    <lineage>
        <taxon>Bacteria</taxon>
        <taxon>Pseudomonadati</taxon>
        <taxon>Pseudomonadota</taxon>
        <taxon>Betaproteobacteria</taxon>
        <taxon>Burkholderiales</taxon>
        <taxon>Alcaligenaceae</taxon>
        <taxon>Achromobacter</taxon>
    </lineage>
</organism>
<dbReference type="Gene3D" id="3.30.1330.40">
    <property type="entry name" value="RutC-like"/>
    <property type="match status" value="1"/>
</dbReference>
<keyword evidence="3" id="KW-1185">Reference proteome</keyword>
<protein>
    <submittedName>
        <fullName evidence="2">RutC family protein YjgH</fullName>
    </submittedName>
</protein>
<evidence type="ECO:0000313" key="3">
    <source>
        <dbReference type="Proteomes" id="UP000494117"/>
    </source>
</evidence>
<gene>
    <name evidence="2" type="primary">yjgH_1</name>
    <name evidence="2" type="ORF">LMG26858_04821</name>
</gene>
<dbReference type="Proteomes" id="UP000494117">
    <property type="component" value="Unassembled WGS sequence"/>
</dbReference>
<dbReference type="PANTHER" id="PTHR11803">
    <property type="entry name" value="2-IMINOBUTANOATE/2-IMINOPROPANOATE DEAMINASE RIDA"/>
    <property type="match status" value="1"/>
</dbReference>
<evidence type="ECO:0000313" key="2">
    <source>
        <dbReference type="EMBL" id="CAB3912653.1"/>
    </source>
</evidence>
<evidence type="ECO:0000256" key="1">
    <source>
        <dbReference type="ARBA" id="ARBA00010552"/>
    </source>
</evidence>
<comment type="similarity">
    <text evidence="1">Belongs to the RutC family.</text>
</comment>
<dbReference type="PANTHER" id="PTHR11803:SF58">
    <property type="entry name" value="PROTEIN HMF1-RELATED"/>
    <property type="match status" value="1"/>
</dbReference>
<reference evidence="2 3" key="1">
    <citation type="submission" date="2020-04" db="EMBL/GenBank/DDBJ databases">
        <authorList>
            <person name="De Canck E."/>
        </authorList>
    </citation>
    <scope>NUCLEOTIDE SEQUENCE [LARGE SCALE GENOMIC DNA]</scope>
    <source>
        <strain evidence="2 3">LMG 26858</strain>
    </source>
</reference>
<proteinExistence type="inferred from homology"/>